<evidence type="ECO:0000256" key="5">
    <source>
        <dbReference type="ARBA" id="ARBA00022723"/>
    </source>
</evidence>
<dbReference type="PANTHER" id="PTHR42917">
    <property type="entry name" value="2,4-DIENOYL-COA REDUCTASE"/>
    <property type="match status" value="1"/>
</dbReference>
<evidence type="ECO:0000313" key="10">
    <source>
        <dbReference type="EMBL" id="BBI52186.1"/>
    </source>
</evidence>
<dbReference type="InterPro" id="IPR001155">
    <property type="entry name" value="OxRdtase_FMN_N"/>
</dbReference>
<evidence type="ECO:0000259" key="9">
    <source>
        <dbReference type="Pfam" id="PF00724"/>
    </source>
</evidence>
<dbReference type="InterPro" id="IPR013785">
    <property type="entry name" value="Aldolase_TIM"/>
</dbReference>
<evidence type="ECO:0000256" key="6">
    <source>
        <dbReference type="ARBA" id="ARBA00023002"/>
    </source>
</evidence>
<dbReference type="Proteomes" id="UP000289555">
    <property type="component" value="Chromosome"/>
</dbReference>
<organism evidence="10 11">
    <name type="scientific">Vreelandella olivaria</name>
    <dbReference type="NCBI Taxonomy" id="390919"/>
    <lineage>
        <taxon>Bacteria</taxon>
        <taxon>Pseudomonadati</taxon>
        <taxon>Pseudomonadota</taxon>
        <taxon>Gammaproteobacteria</taxon>
        <taxon>Oceanospirillales</taxon>
        <taxon>Halomonadaceae</taxon>
        <taxon>Vreelandella</taxon>
    </lineage>
</organism>
<accession>A0ABM7GNH4</accession>
<dbReference type="InterPro" id="IPR051793">
    <property type="entry name" value="NADH:flavin_oxidoreductase"/>
</dbReference>
<evidence type="ECO:0000256" key="4">
    <source>
        <dbReference type="ARBA" id="ARBA00022643"/>
    </source>
</evidence>
<proteinExistence type="predicted"/>
<keyword evidence="8" id="KW-0411">Iron-sulfur</keyword>
<sequence>MSQTPAYPNLFRPLTIGHLTLPNRVLMGSMHTNLEEAPNGFERLAAFYAERARAGLA</sequence>
<dbReference type="Gene3D" id="3.20.20.70">
    <property type="entry name" value="Aldolase class I"/>
    <property type="match status" value="1"/>
</dbReference>
<dbReference type="Pfam" id="PF00724">
    <property type="entry name" value="Oxidored_FMN"/>
    <property type="match status" value="1"/>
</dbReference>
<keyword evidence="5" id="KW-0479">Metal-binding</keyword>
<reference evidence="11" key="1">
    <citation type="journal article" date="2019" name="Microbiol. Resour. Announc.">
        <title>Complete Genome Sequence of Halomonas olivaria, a Moderately Halophilic Bacterium Isolated from Olive Processing Effluents, Obtained by Nanopore Sequencing.</title>
        <authorList>
            <person name="Nagata S."/>
            <person name="Ii K.M."/>
            <person name="Tsukimi T."/>
            <person name="Miura M.C."/>
            <person name="Galipon J."/>
            <person name="Arakawa K."/>
        </authorList>
    </citation>
    <scope>NUCLEOTIDE SEQUENCE [LARGE SCALE GENOMIC DNA]</scope>
    <source>
        <strain evidence="11">TYRC17</strain>
    </source>
</reference>
<dbReference type="PANTHER" id="PTHR42917:SF2">
    <property type="entry name" value="2,4-DIENOYL-COA REDUCTASE [(2E)-ENOYL-COA-PRODUCING]"/>
    <property type="match status" value="1"/>
</dbReference>
<comment type="cofactor">
    <cofactor evidence="2">
        <name>[4Fe-4S] cluster</name>
        <dbReference type="ChEBI" id="CHEBI:49883"/>
    </cofactor>
</comment>
<comment type="cofactor">
    <cofactor evidence="1">
        <name>FMN</name>
        <dbReference type="ChEBI" id="CHEBI:58210"/>
    </cofactor>
</comment>
<gene>
    <name evidence="10" type="ORF">HORIV_46070</name>
</gene>
<evidence type="ECO:0000256" key="2">
    <source>
        <dbReference type="ARBA" id="ARBA00001966"/>
    </source>
</evidence>
<protein>
    <recommendedName>
        <fullName evidence="9">NADH:flavin oxidoreductase/NADH oxidase N-terminal domain-containing protein</fullName>
    </recommendedName>
</protein>
<dbReference type="SUPFAM" id="SSF51395">
    <property type="entry name" value="FMN-linked oxidoreductases"/>
    <property type="match status" value="1"/>
</dbReference>
<evidence type="ECO:0000256" key="3">
    <source>
        <dbReference type="ARBA" id="ARBA00022630"/>
    </source>
</evidence>
<evidence type="ECO:0000313" key="11">
    <source>
        <dbReference type="Proteomes" id="UP000289555"/>
    </source>
</evidence>
<keyword evidence="6" id="KW-0560">Oxidoreductase</keyword>
<name>A0ABM7GNH4_9GAMM</name>
<evidence type="ECO:0000256" key="8">
    <source>
        <dbReference type="ARBA" id="ARBA00023014"/>
    </source>
</evidence>
<evidence type="ECO:0000256" key="7">
    <source>
        <dbReference type="ARBA" id="ARBA00023004"/>
    </source>
</evidence>
<dbReference type="EMBL" id="AP019416">
    <property type="protein sequence ID" value="BBI52186.1"/>
    <property type="molecule type" value="Genomic_DNA"/>
</dbReference>
<evidence type="ECO:0000256" key="1">
    <source>
        <dbReference type="ARBA" id="ARBA00001917"/>
    </source>
</evidence>
<feature type="domain" description="NADH:flavin oxidoreductase/NADH oxidase N-terminal" evidence="9">
    <location>
        <begin position="9"/>
        <end position="56"/>
    </location>
</feature>
<keyword evidence="7" id="KW-0408">Iron</keyword>
<keyword evidence="11" id="KW-1185">Reference proteome</keyword>
<keyword evidence="4" id="KW-0288">FMN</keyword>
<keyword evidence="3" id="KW-0285">Flavoprotein</keyword>